<proteinExistence type="predicted"/>
<evidence type="ECO:0000256" key="1">
    <source>
        <dbReference type="SAM" id="MobiDB-lite"/>
    </source>
</evidence>
<accession>A0A9W7A7I7</accession>
<evidence type="ECO:0000313" key="2">
    <source>
        <dbReference type="EMBL" id="GMH67197.1"/>
    </source>
</evidence>
<gene>
    <name evidence="2" type="ORF">TrLO_g7646</name>
</gene>
<dbReference type="Proteomes" id="UP001165122">
    <property type="component" value="Unassembled WGS sequence"/>
</dbReference>
<feature type="compositionally biased region" description="Basic and acidic residues" evidence="1">
    <location>
        <begin position="1"/>
        <end position="11"/>
    </location>
</feature>
<name>A0A9W7A7I7_9STRA</name>
<feature type="region of interest" description="Disordered" evidence="1">
    <location>
        <begin position="1"/>
        <end position="70"/>
    </location>
</feature>
<dbReference type="EMBL" id="BRXW01000570">
    <property type="protein sequence ID" value="GMH67197.1"/>
    <property type="molecule type" value="Genomic_DNA"/>
</dbReference>
<reference evidence="3" key="1">
    <citation type="journal article" date="2023" name="Commun. Biol.">
        <title>Genome analysis of Parmales, the sister group of diatoms, reveals the evolutionary specialization of diatoms from phago-mixotrophs to photoautotrophs.</title>
        <authorList>
            <person name="Ban H."/>
            <person name="Sato S."/>
            <person name="Yoshikawa S."/>
            <person name="Yamada K."/>
            <person name="Nakamura Y."/>
            <person name="Ichinomiya M."/>
            <person name="Sato N."/>
            <person name="Blanc-Mathieu R."/>
            <person name="Endo H."/>
            <person name="Kuwata A."/>
            <person name="Ogata H."/>
        </authorList>
    </citation>
    <scope>NUCLEOTIDE SEQUENCE [LARGE SCALE GENOMIC DNA]</scope>
    <source>
        <strain evidence="3">NIES 3700</strain>
    </source>
</reference>
<sequence>MTRYGDLQKEPEDVEEEVTTGFGTGRGKDGKECKSSLGLKEETESKPDLVKSTVKSPAGVPPKSTNPKWFENPRKVTELKGYSARYDWLSCREFLTIVFSYLGGPVYRSQLYLMSKPSSLAAYDSKCRLLALDLLVQRLAKADSLIFFKGPINYLSQSEVSKLINPGKPTLLKRWRPRASGGWSILKLILNEQVKIYLASPSTLLSKHRLKSLKMCSYHASYTISQLMATQRTPHNASLMLYYSYKWYLIDVASLIRKNCFDDVGENSEDEVWGFTWCKLREAVECEVRGGKKKEEVYGEVTNKLVKASVKSFAYLNRYWVKQRRAKSLEMLGKECFECFGYGEMGREGATRRNFMGKREDEDPMMREDWKDTYNMEVRIR</sequence>
<dbReference type="OrthoDB" id="10409514at2759"/>
<protein>
    <submittedName>
        <fullName evidence="2">Uncharacterized protein</fullName>
    </submittedName>
</protein>
<dbReference type="AlphaFoldDB" id="A0A9W7A7I7"/>
<feature type="compositionally biased region" description="Basic and acidic residues" evidence="1">
    <location>
        <begin position="26"/>
        <end position="49"/>
    </location>
</feature>
<comment type="caution">
    <text evidence="2">The sequence shown here is derived from an EMBL/GenBank/DDBJ whole genome shotgun (WGS) entry which is preliminary data.</text>
</comment>
<organism evidence="2 3">
    <name type="scientific">Triparma laevis f. longispina</name>
    <dbReference type="NCBI Taxonomy" id="1714387"/>
    <lineage>
        <taxon>Eukaryota</taxon>
        <taxon>Sar</taxon>
        <taxon>Stramenopiles</taxon>
        <taxon>Ochrophyta</taxon>
        <taxon>Bolidophyceae</taxon>
        <taxon>Parmales</taxon>
        <taxon>Triparmaceae</taxon>
        <taxon>Triparma</taxon>
    </lineage>
</organism>
<evidence type="ECO:0000313" key="3">
    <source>
        <dbReference type="Proteomes" id="UP001165122"/>
    </source>
</evidence>
<keyword evidence="3" id="KW-1185">Reference proteome</keyword>